<keyword evidence="11" id="KW-1185">Reference proteome</keyword>
<gene>
    <name evidence="10" type="ORF">X943_000086</name>
</gene>
<dbReference type="InterPro" id="IPR050079">
    <property type="entry name" value="DEAD_box_RNA_helicase"/>
</dbReference>
<dbReference type="SMART" id="SM00487">
    <property type="entry name" value="DEXDc"/>
    <property type="match status" value="1"/>
</dbReference>
<dbReference type="CDD" id="cd18787">
    <property type="entry name" value="SF2_C_DEAD"/>
    <property type="match status" value="1"/>
</dbReference>
<feature type="domain" description="Helicase C-terminal" evidence="8">
    <location>
        <begin position="309"/>
        <end position="454"/>
    </location>
</feature>
<dbReference type="Gene3D" id="3.40.50.300">
    <property type="entry name" value="P-loop containing nucleotide triphosphate hydrolases"/>
    <property type="match status" value="2"/>
</dbReference>
<keyword evidence="4 6" id="KW-0067">ATP-binding</keyword>
<dbReference type="PANTHER" id="PTHR47959:SF24">
    <property type="entry name" value="ATP-DEPENDENT RNA HELICASE"/>
    <property type="match status" value="1"/>
</dbReference>
<dbReference type="PROSITE" id="PS00039">
    <property type="entry name" value="DEAD_ATP_HELICASE"/>
    <property type="match status" value="1"/>
</dbReference>
<sequence length="480" mass="53844">MVVQSPKRDAEAIESNKWVLEDVSSIPFKLISEGNSFRRQDTKRKKIDITEESQDPLVVHDEKATGKTFKDLGVPDWLIDLASCVSITAPTKIQELCIPAALKGNNVIGCAQTGTGKTICFCWPILVALSKDPYGVFGLVLTGSRELAFQIGDQFNIFGVQMNIKVCICVGGVDIVQQSLHLEARPHIVIATPGRLAEQVVIKERNIAKVFSKVKYLVFDEADKLLHPTFEQPLQEVLKCLPPTKDGRITYLFSSTITKAINALCDSFKGTQFHFFDVTKEHKSPFKELDLKHQYLFLPQAVHIPYMVYILQNVLMQNEDDQGIIFTATKRRCQLVAVALELLKFKATCVHSLMKQRKRNACLAMFRTGASKLLVATDLIGRGIDIQAVSFVINLDFPGSTEDYIHRVGRTARSGRSGVAISFIDENDVDKLKRVEQETNVTLEKLDVDDNQAVKLLNKVSVATQRARVFLQENSYWQNK</sequence>
<evidence type="ECO:0000256" key="3">
    <source>
        <dbReference type="ARBA" id="ARBA00022806"/>
    </source>
</evidence>
<dbReference type="PROSITE" id="PS51195">
    <property type="entry name" value="Q_MOTIF"/>
    <property type="match status" value="1"/>
</dbReference>
<organism evidence="10 11">
    <name type="scientific">Babesia divergens</name>
    <dbReference type="NCBI Taxonomy" id="32595"/>
    <lineage>
        <taxon>Eukaryota</taxon>
        <taxon>Sar</taxon>
        <taxon>Alveolata</taxon>
        <taxon>Apicomplexa</taxon>
        <taxon>Aconoidasida</taxon>
        <taxon>Piroplasmida</taxon>
        <taxon>Babesiidae</taxon>
        <taxon>Babesia</taxon>
    </lineage>
</organism>
<keyword evidence="2 6" id="KW-0378">Hydrolase</keyword>
<dbReference type="AlphaFoldDB" id="A0AAD9LDF5"/>
<proteinExistence type="inferred from homology"/>
<protein>
    <submittedName>
        <fullName evidence="10">DEAD/DEAH box helicase family protein</fullName>
    </submittedName>
</protein>
<dbReference type="EMBL" id="JAHBMH010000073">
    <property type="protein sequence ID" value="KAK1932633.1"/>
    <property type="molecule type" value="Genomic_DNA"/>
</dbReference>
<keyword evidence="3 6" id="KW-0347">Helicase</keyword>
<dbReference type="InterPro" id="IPR014014">
    <property type="entry name" value="RNA_helicase_DEAD_Q_motif"/>
</dbReference>
<dbReference type="InterPro" id="IPR027417">
    <property type="entry name" value="P-loop_NTPase"/>
</dbReference>
<dbReference type="PROSITE" id="PS51194">
    <property type="entry name" value="HELICASE_CTER"/>
    <property type="match status" value="1"/>
</dbReference>
<dbReference type="SUPFAM" id="SSF52540">
    <property type="entry name" value="P-loop containing nucleoside triphosphate hydrolases"/>
    <property type="match status" value="1"/>
</dbReference>
<dbReference type="InterPro" id="IPR011545">
    <property type="entry name" value="DEAD/DEAH_box_helicase_dom"/>
</dbReference>
<evidence type="ECO:0000256" key="5">
    <source>
        <dbReference type="PROSITE-ProRule" id="PRU00552"/>
    </source>
</evidence>
<dbReference type="Proteomes" id="UP001195914">
    <property type="component" value="Unassembled WGS sequence"/>
</dbReference>
<dbReference type="GO" id="GO:0005829">
    <property type="term" value="C:cytosol"/>
    <property type="evidence" value="ECO:0007669"/>
    <property type="project" value="TreeGrafter"/>
</dbReference>
<dbReference type="GO" id="GO:0003676">
    <property type="term" value="F:nucleic acid binding"/>
    <property type="evidence" value="ECO:0007669"/>
    <property type="project" value="InterPro"/>
</dbReference>
<dbReference type="GO" id="GO:0003724">
    <property type="term" value="F:RNA helicase activity"/>
    <property type="evidence" value="ECO:0007669"/>
    <property type="project" value="InterPro"/>
</dbReference>
<evidence type="ECO:0000256" key="1">
    <source>
        <dbReference type="ARBA" id="ARBA00022741"/>
    </source>
</evidence>
<dbReference type="InterPro" id="IPR014001">
    <property type="entry name" value="Helicase_ATP-bd"/>
</dbReference>
<evidence type="ECO:0000256" key="6">
    <source>
        <dbReference type="RuleBase" id="RU000492"/>
    </source>
</evidence>
<dbReference type="InterPro" id="IPR001650">
    <property type="entry name" value="Helicase_C-like"/>
</dbReference>
<feature type="domain" description="Helicase ATP-binding" evidence="7">
    <location>
        <begin position="98"/>
        <end position="275"/>
    </location>
</feature>
<evidence type="ECO:0000256" key="4">
    <source>
        <dbReference type="ARBA" id="ARBA00022840"/>
    </source>
</evidence>
<dbReference type="Pfam" id="PF00271">
    <property type="entry name" value="Helicase_C"/>
    <property type="match status" value="1"/>
</dbReference>
<accession>A0AAD9LDF5</accession>
<evidence type="ECO:0000259" key="9">
    <source>
        <dbReference type="PROSITE" id="PS51195"/>
    </source>
</evidence>
<dbReference type="GO" id="GO:0016787">
    <property type="term" value="F:hydrolase activity"/>
    <property type="evidence" value="ECO:0007669"/>
    <property type="project" value="UniProtKB-KW"/>
</dbReference>
<evidence type="ECO:0000313" key="10">
    <source>
        <dbReference type="EMBL" id="KAK1932633.1"/>
    </source>
</evidence>
<dbReference type="GO" id="GO:0005524">
    <property type="term" value="F:ATP binding"/>
    <property type="evidence" value="ECO:0007669"/>
    <property type="project" value="UniProtKB-KW"/>
</dbReference>
<dbReference type="InterPro" id="IPR000629">
    <property type="entry name" value="RNA-helicase_DEAD-box_CS"/>
</dbReference>
<evidence type="ECO:0000256" key="2">
    <source>
        <dbReference type="ARBA" id="ARBA00022801"/>
    </source>
</evidence>
<evidence type="ECO:0000259" key="8">
    <source>
        <dbReference type="PROSITE" id="PS51194"/>
    </source>
</evidence>
<dbReference type="PROSITE" id="PS51192">
    <property type="entry name" value="HELICASE_ATP_BIND_1"/>
    <property type="match status" value="1"/>
</dbReference>
<dbReference type="SMART" id="SM00490">
    <property type="entry name" value="HELICc"/>
    <property type="match status" value="1"/>
</dbReference>
<comment type="similarity">
    <text evidence="6">Belongs to the DEAD box helicase family.</text>
</comment>
<reference evidence="10" key="1">
    <citation type="journal article" date="2014" name="Nucleic Acids Res.">
        <title>The evolutionary dynamics of variant antigen genes in Babesia reveal a history of genomic innovation underlying host-parasite interaction.</title>
        <authorList>
            <person name="Jackson A.P."/>
            <person name="Otto T.D."/>
            <person name="Darby A."/>
            <person name="Ramaprasad A."/>
            <person name="Xia D."/>
            <person name="Echaide I.E."/>
            <person name="Farber M."/>
            <person name="Gahlot S."/>
            <person name="Gamble J."/>
            <person name="Gupta D."/>
            <person name="Gupta Y."/>
            <person name="Jackson L."/>
            <person name="Malandrin L."/>
            <person name="Malas T.B."/>
            <person name="Moussa E."/>
            <person name="Nair M."/>
            <person name="Reid A.J."/>
            <person name="Sanders M."/>
            <person name="Sharma J."/>
            <person name="Tracey A."/>
            <person name="Quail M.A."/>
            <person name="Weir W."/>
            <person name="Wastling J.M."/>
            <person name="Hall N."/>
            <person name="Willadsen P."/>
            <person name="Lingelbach K."/>
            <person name="Shiels B."/>
            <person name="Tait A."/>
            <person name="Berriman M."/>
            <person name="Allred D.R."/>
            <person name="Pain A."/>
        </authorList>
    </citation>
    <scope>NUCLEOTIDE SEQUENCE</scope>
    <source>
        <strain evidence="10">1802A</strain>
    </source>
</reference>
<reference evidence="10" key="2">
    <citation type="submission" date="2021-05" db="EMBL/GenBank/DDBJ databases">
        <authorList>
            <person name="Pain A."/>
        </authorList>
    </citation>
    <scope>NUCLEOTIDE SEQUENCE</scope>
    <source>
        <strain evidence="10">1802A</strain>
    </source>
</reference>
<feature type="domain" description="DEAD-box RNA helicase Q" evidence="9">
    <location>
        <begin position="67"/>
        <end position="95"/>
    </location>
</feature>
<comment type="caution">
    <text evidence="10">The sequence shown here is derived from an EMBL/GenBank/DDBJ whole genome shotgun (WGS) entry which is preliminary data.</text>
</comment>
<dbReference type="PANTHER" id="PTHR47959">
    <property type="entry name" value="ATP-DEPENDENT RNA HELICASE RHLE-RELATED"/>
    <property type="match status" value="1"/>
</dbReference>
<keyword evidence="1 6" id="KW-0547">Nucleotide-binding</keyword>
<feature type="short sequence motif" description="Q motif" evidence="5">
    <location>
        <begin position="67"/>
        <end position="95"/>
    </location>
</feature>
<evidence type="ECO:0000259" key="7">
    <source>
        <dbReference type="PROSITE" id="PS51192"/>
    </source>
</evidence>
<evidence type="ECO:0000313" key="11">
    <source>
        <dbReference type="Proteomes" id="UP001195914"/>
    </source>
</evidence>
<dbReference type="Pfam" id="PF00270">
    <property type="entry name" value="DEAD"/>
    <property type="match status" value="1"/>
</dbReference>
<name>A0AAD9LDF5_BABDI</name>